<evidence type="ECO:0000313" key="2">
    <source>
        <dbReference type="Proteomes" id="UP000282674"/>
    </source>
</evidence>
<name>A0A3M2LXC7_9ACTN</name>
<evidence type="ECO:0000313" key="1">
    <source>
        <dbReference type="EMBL" id="RMI39618.1"/>
    </source>
</evidence>
<dbReference type="AlphaFoldDB" id="A0A3M2LXC7"/>
<gene>
    <name evidence="1" type="ORF">EBO15_29060</name>
</gene>
<accession>A0A3M2LXC7</accession>
<reference evidence="1 2" key="1">
    <citation type="submission" date="2018-10" db="EMBL/GenBank/DDBJ databases">
        <title>Isolation from soil.</title>
        <authorList>
            <person name="Hu J."/>
        </authorList>
    </citation>
    <scope>NUCLEOTIDE SEQUENCE [LARGE SCALE GENOMIC DNA]</scope>
    <source>
        <strain evidence="1 2">NEAU-Ht49</strain>
    </source>
</reference>
<proteinExistence type="predicted"/>
<dbReference type="EMBL" id="RFFG01000064">
    <property type="protein sequence ID" value="RMI39618.1"/>
    <property type="molecule type" value="Genomic_DNA"/>
</dbReference>
<dbReference type="Proteomes" id="UP000282674">
    <property type="component" value="Unassembled WGS sequence"/>
</dbReference>
<organism evidence="1 2">
    <name type="scientific">Actinomadura harenae</name>
    <dbReference type="NCBI Taxonomy" id="2483351"/>
    <lineage>
        <taxon>Bacteria</taxon>
        <taxon>Bacillati</taxon>
        <taxon>Actinomycetota</taxon>
        <taxon>Actinomycetes</taxon>
        <taxon>Streptosporangiales</taxon>
        <taxon>Thermomonosporaceae</taxon>
        <taxon>Actinomadura</taxon>
    </lineage>
</organism>
<keyword evidence="2" id="KW-1185">Reference proteome</keyword>
<comment type="caution">
    <text evidence="1">The sequence shown here is derived from an EMBL/GenBank/DDBJ whole genome shotgun (WGS) entry which is preliminary data.</text>
</comment>
<sequence length="215" mass="23101">MVLWAAAAAAILAVAGRVAYRRNQGEKARLREVREWADTHGWAFTGENPRPPWQDRSPHENVTLGYLLEGRVADRDATIGSGAYVVPKTIAAGDGSKRGETATYHLTVLTVRAGDGTPDMEIQARGLGAKLMGSLAQNATDADAFDARFEVRPPEARGRLSGAGVQALLDSEVPAWSVRDGEIMAVLPGTTRAEDLDGHVAVLSRLTEIVRTPRH</sequence>
<protein>
    <submittedName>
        <fullName evidence="1">Uncharacterized protein</fullName>
    </submittedName>
</protein>